<dbReference type="Pfam" id="PF02661">
    <property type="entry name" value="Fic"/>
    <property type="match status" value="1"/>
</dbReference>
<dbReference type="Gene3D" id="1.20.120.1870">
    <property type="entry name" value="Fic/DOC protein, Fido domain"/>
    <property type="match status" value="1"/>
</dbReference>
<dbReference type="AlphaFoldDB" id="A0A369KMG7"/>
<organism evidence="2 3">
    <name type="scientific">Spirobacillus cienkowskii</name>
    <dbReference type="NCBI Taxonomy" id="495820"/>
    <lineage>
        <taxon>Bacteria</taxon>
        <taxon>Pseudomonadati</taxon>
        <taxon>Bdellovibrionota</taxon>
        <taxon>Oligoflexia</taxon>
        <taxon>Silvanigrellales</taxon>
        <taxon>Spirobacillus</taxon>
    </lineage>
</organism>
<comment type="caution">
    <text evidence="2">The sequence shown here is derived from an EMBL/GenBank/DDBJ whole genome shotgun (WGS) entry which is preliminary data.</text>
</comment>
<dbReference type="NCBIfam" id="TIGR01550">
    <property type="entry name" value="DOC_P1"/>
    <property type="match status" value="1"/>
</dbReference>
<name>A0A369KMG7_9BACT</name>
<sequence>MKIKKIKTDFVLEINKKVTFSFGQKHICAHPEKIESALYAAIYPGQFPFVHGGIVDVAAAMFFYIIKAHAFFDGNKRTALICSLIFLESNGWSLKYPISEKSNKFAELAEDCASNVKNIDEIKKWFKNHKVRIIF</sequence>
<evidence type="ECO:0000313" key="2">
    <source>
        <dbReference type="EMBL" id="RDB35048.1"/>
    </source>
</evidence>
<dbReference type="PROSITE" id="PS51459">
    <property type="entry name" value="FIDO"/>
    <property type="match status" value="1"/>
</dbReference>
<dbReference type="InterPro" id="IPR036597">
    <property type="entry name" value="Fido-like_dom_sf"/>
</dbReference>
<dbReference type="SUPFAM" id="SSF140931">
    <property type="entry name" value="Fic-like"/>
    <property type="match status" value="1"/>
</dbReference>
<protein>
    <submittedName>
        <fullName evidence="2">Type II toxin-antitoxin system death-on-curing family toxin</fullName>
    </submittedName>
</protein>
<dbReference type="PANTHER" id="PTHR39426">
    <property type="entry name" value="HOMOLOGY TO DEATH-ON-CURING PROTEIN OF PHAGE P1"/>
    <property type="match status" value="1"/>
</dbReference>
<dbReference type="PANTHER" id="PTHR39426:SF1">
    <property type="entry name" value="HOMOLOGY TO DEATH-ON-CURING PROTEIN OF PHAGE P1"/>
    <property type="match status" value="1"/>
</dbReference>
<evidence type="ECO:0000313" key="3">
    <source>
        <dbReference type="Proteomes" id="UP000253934"/>
    </source>
</evidence>
<accession>A0A369KMG7</accession>
<proteinExistence type="predicted"/>
<gene>
    <name evidence="2" type="ORF">DCC88_12180</name>
</gene>
<dbReference type="InterPro" id="IPR006440">
    <property type="entry name" value="Doc"/>
</dbReference>
<dbReference type="EMBL" id="QOVW01000113">
    <property type="protein sequence ID" value="RDB35048.1"/>
    <property type="molecule type" value="Genomic_DNA"/>
</dbReference>
<evidence type="ECO:0000259" key="1">
    <source>
        <dbReference type="PROSITE" id="PS51459"/>
    </source>
</evidence>
<reference evidence="2" key="1">
    <citation type="submission" date="2018-04" db="EMBL/GenBank/DDBJ databases">
        <title>Draft genome sequence of the Candidatus Spirobacillus cienkowskii, a pathogen of freshwater Daphnia species, reconstructed from hemolymph metagenomic reads.</title>
        <authorList>
            <person name="Bresciani L."/>
            <person name="Lemos L.N."/>
            <person name="Wale N."/>
            <person name="Lin J.Y."/>
            <person name="Fernandes G.R."/>
            <person name="Duffy M.A."/>
            <person name="Rodrigues J.M."/>
        </authorList>
    </citation>
    <scope>NUCLEOTIDE SEQUENCE [LARGE SCALE GENOMIC DNA]</scope>
    <source>
        <strain evidence="2">Binning01</strain>
    </source>
</reference>
<feature type="domain" description="Fido" evidence="1">
    <location>
        <begin position="6"/>
        <end position="128"/>
    </location>
</feature>
<keyword evidence="3" id="KW-1185">Reference proteome</keyword>
<dbReference type="GO" id="GO:0016301">
    <property type="term" value="F:kinase activity"/>
    <property type="evidence" value="ECO:0007669"/>
    <property type="project" value="InterPro"/>
</dbReference>
<dbReference type="InterPro" id="IPR003812">
    <property type="entry name" value="Fido"/>
</dbReference>
<dbReference type="Proteomes" id="UP000253934">
    <property type="component" value="Unassembled WGS sequence"/>
</dbReference>
<dbReference type="InterPro" id="IPR053737">
    <property type="entry name" value="Type_II_TA_Toxin"/>
</dbReference>